<dbReference type="EMBL" id="JAHLQT010006108">
    <property type="protein sequence ID" value="KAG7175434.1"/>
    <property type="molecule type" value="Genomic_DNA"/>
</dbReference>
<feature type="compositionally biased region" description="Low complexity" evidence="1">
    <location>
        <begin position="53"/>
        <end position="90"/>
    </location>
</feature>
<keyword evidence="3" id="KW-1185">Reference proteome</keyword>
<evidence type="ECO:0000313" key="2">
    <source>
        <dbReference type="EMBL" id="KAG7175434.1"/>
    </source>
</evidence>
<feature type="region of interest" description="Disordered" evidence="1">
    <location>
        <begin position="1"/>
        <end position="127"/>
    </location>
</feature>
<name>A0A8J5N9P3_HOMAM</name>
<reference evidence="2" key="1">
    <citation type="journal article" date="2021" name="Sci. Adv.">
        <title>The American lobster genome reveals insights on longevity, neural, and immune adaptations.</title>
        <authorList>
            <person name="Polinski J.M."/>
            <person name="Zimin A.V."/>
            <person name="Clark K.F."/>
            <person name="Kohn A.B."/>
            <person name="Sadowski N."/>
            <person name="Timp W."/>
            <person name="Ptitsyn A."/>
            <person name="Khanna P."/>
            <person name="Romanova D.Y."/>
            <person name="Williams P."/>
            <person name="Greenwood S.J."/>
            <person name="Moroz L.L."/>
            <person name="Walt D.R."/>
            <person name="Bodnar A.G."/>
        </authorList>
    </citation>
    <scope>NUCLEOTIDE SEQUENCE</scope>
    <source>
        <strain evidence="2">GMGI-L3</strain>
    </source>
</reference>
<protein>
    <submittedName>
        <fullName evidence="2">Uncharacterized protein</fullName>
    </submittedName>
</protein>
<gene>
    <name evidence="2" type="ORF">Hamer_G001526</name>
</gene>
<accession>A0A8J5N9P3</accession>
<evidence type="ECO:0000256" key="1">
    <source>
        <dbReference type="SAM" id="MobiDB-lite"/>
    </source>
</evidence>
<sequence length="159" mass="17308">MKDFSHQTLRGTRVVMDPGTYRQVAEAYMANRRTPARRPHTHSGLPGSDLVCDSSQDSSMSRQRLSHSSSYPSSPNSCSSPCSSPKMYPSLSSEDSQLYPAEIPLSRGRNSKTKKDRGHNPHDLGLGLGVGGGAMNPWDYQKLLENLEDLDGASRGALS</sequence>
<feature type="compositionally biased region" description="Polar residues" evidence="1">
    <location>
        <begin position="1"/>
        <end position="10"/>
    </location>
</feature>
<dbReference type="Proteomes" id="UP000747542">
    <property type="component" value="Unassembled WGS sequence"/>
</dbReference>
<proteinExistence type="predicted"/>
<evidence type="ECO:0000313" key="3">
    <source>
        <dbReference type="Proteomes" id="UP000747542"/>
    </source>
</evidence>
<organism evidence="2 3">
    <name type="scientific">Homarus americanus</name>
    <name type="common">American lobster</name>
    <dbReference type="NCBI Taxonomy" id="6706"/>
    <lineage>
        <taxon>Eukaryota</taxon>
        <taxon>Metazoa</taxon>
        <taxon>Ecdysozoa</taxon>
        <taxon>Arthropoda</taxon>
        <taxon>Crustacea</taxon>
        <taxon>Multicrustacea</taxon>
        <taxon>Malacostraca</taxon>
        <taxon>Eumalacostraca</taxon>
        <taxon>Eucarida</taxon>
        <taxon>Decapoda</taxon>
        <taxon>Pleocyemata</taxon>
        <taxon>Astacidea</taxon>
        <taxon>Nephropoidea</taxon>
        <taxon>Nephropidae</taxon>
        <taxon>Homarus</taxon>
    </lineage>
</organism>
<dbReference type="AlphaFoldDB" id="A0A8J5N9P3"/>
<comment type="caution">
    <text evidence="2">The sequence shown here is derived from an EMBL/GenBank/DDBJ whole genome shotgun (WGS) entry which is preliminary data.</text>
</comment>